<dbReference type="Gene3D" id="2.60.120.620">
    <property type="entry name" value="q2cbj1_9rhob like domain"/>
    <property type="match status" value="1"/>
</dbReference>
<gene>
    <name evidence="1" type="ORF">HNQ99_003304</name>
</gene>
<reference evidence="1 2" key="1">
    <citation type="submission" date="2020-08" db="EMBL/GenBank/DDBJ databases">
        <title>Genomic Encyclopedia of Type Strains, Phase IV (KMG-IV): sequencing the most valuable type-strain genomes for metagenomic binning, comparative biology and taxonomic classification.</title>
        <authorList>
            <person name="Goeker M."/>
        </authorList>
    </citation>
    <scope>NUCLEOTIDE SEQUENCE [LARGE SCALE GENOMIC DNA]</scope>
    <source>
        <strain evidence="1 2">DSM 7465</strain>
    </source>
</reference>
<dbReference type="GO" id="GO:0051213">
    <property type="term" value="F:dioxygenase activity"/>
    <property type="evidence" value="ECO:0007669"/>
    <property type="project" value="InterPro"/>
</dbReference>
<keyword evidence="2" id="KW-1185">Reference proteome</keyword>
<accession>A0A840HZY0</accession>
<evidence type="ECO:0008006" key="3">
    <source>
        <dbReference type="Google" id="ProtNLM"/>
    </source>
</evidence>
<protein>
    <recommendedName>
        <fullName evidence="3">2OG-Fe dioxygenase family protein</fullName>
    </recommendedName>
</protein>
<sequence length="251" mass="28506">MGGLAIVSQEEAPEIIWRSSVVESLQDRGWWCSAGESTFENFVISDGDWTDLAECWDHLLLDEHMMDEGRYRYRRFSAFEYDDESGALKLLPHQPYQQSKQINVLNGGFERRFDPLDSKLIHNPAFKTILAQFGKICSAADEHSRWNIKLHPYRIVASEGQQGEPAPEGLHRDGVDYIISLLVRRMNVVGGVSYIADRDRNIIGSAELVQPGDFVMGDDRRTFHGVSGICPHNVKKAFAYRDVLVIAFEKC</sequence>
<dbReference type="InterPro" id="IPR018724">
    <property type="entry name" value="2OG-Fe_dioxygenase"/>
</dbReference>
<evidence type="ECO:0000313" key="2">
    <source>
        <dbReference type="Proteomes" id="UP000575068"/>
    </source>
</evidence>
<organism evidence="1 2">
    <name type="scientific">Rhizorhapis suberifaciens</name>
    <name type="common">corky root of lettuce</name>
    <dbReference type="NCBI Taxonomy" id="13656"/>
    <lineage>
        <taxon>Bacteria</taxon>
        <taxon>Pseudomonadati</taxon>
        <taxon>Pseudomonadota</taxon>
        <taxon>Alphaproteobacteria</taxon>
        <taxon>Sphingomonadales</taxon>
        <taxon>Sphingomonadaceae</taxon>
        <taxon>Rhizorhapis</taxon>
    </lineage>
</organism>
<dbReference type="RefSeq" id="WP_184477496.1">
    <property type="nucleotide sequence ID" value="NZ_JACHOV010000021.1"/>
</dbReference>
<dbReference type="Proteomes" id="UP000575068">
    <property type="component" value="Unassembled WGS sequence"/>
</dbReference>
<dbReference type="Pfam" id="PF10014">
    <property type="entry name" value="2OG-Fe_Oxy_2"/>
    <property type="match status" value="1"/>
</dbReference>
<dbReference type="AlphaFoldDB" id="A0A840HZY0"/>
<dbReference type="EMBL" id="JACHOV010000021">
    <property type="protein sequence ID" value="MBB4642966.1"/>
    <property type="molecule type" value="Genomic_DNA"/>
</dbReference>
<proteinExistence type="predicted"/>
<evidence type="ECO:0000313" key="1">
    <source>
        <dbReference type="EMBL" id="MBB4642966.1"/>
    </source>
</evidence>
<comment type="caution">
    <text evidence="1">The sequence shown here is derived from an EMBL/GenBank/DDBJ whole genome shotgun (WGS) entry which is preliminary data.</text>
</comment>
<name>A0A840HZY0_9SPHN</name>